<evidence type="ECO:0000256" key="1">
    <source>
        <dbReference type="SAM" id="MobiDB-lite"/>
    </source>
</evidence>
<proteinExistence type="predicted"/>
<dbReference type="KEGG" id="hlr:HALLA_16755"/>
<evidence type="ECO:0000313" key="3">
    <source>
        <dbReference type="Proteomes" id="UP000019024"/>
    </source>
</evidence>
<reference evidence="2 3" key="1">
    <citation type="submission" date="2014-01" db="EMBL/GenBank/DDBJ databases">
        <authorList>
            <consortium name="DOE Joint Genome Institute"/>
            <person name="Anderson I."/>
            <person name="Huntemann M."/>
            <person name="Han J."/>
            <person name="Chen A."/>
            <person name="Kyrpides N."/>
            <person name="Mavromatis K."/>
            <person name="Markowitz V."/>
            <person name="Palaniappan K."/>
            <person name="Ivanova N."/>
            <person name="Schaumberg A."/>
            <person name="Pati A."/>
            <person name="Liolios K."/>
            <person name="Nordberg H.P."/>
            <person name="Cantor M.N."/>
            <person name="Hua S.X."/>
            <person name="Woyke T."/>
        </authorList>
    </citation>
    <scope>NUCLEOTIDE SEQUENCE [LARGE SCALE GENOMIC DNA]</scope>
    <source>
        <strain evidence="2 3">XH-48</strain>
    </source>
</reference>
<keyword evidence="3" id="KW-1185">Reference proteome</keyword>
<accession>W0JVL4</accession>
<dbReference type="EMBL" id="CP007055">
    <property type="protein sequence ID" value="AHG01108.1"/>
    <property type="molecule type" value="Genomic_DNA"/>
</dbReference>
<feature type="compositionally biased region" description="Basic and acidic residues" evidence="1">
    <location>
        <begin position="1"/>
        <end position="11"/>
    </location>
</feature>
<feature type="region of interest" description="Disordered" evidence="1">
    <location>
        <begin position="1"/>
        <end position="35"/>
    </location>
</feature>
<dbReference type="AlphaFoldDB" id="W0JVL4"/>
<evidence type="ECO:0000313" key="2">
    <source>
        <dbReference type="EMBL" id="AHG01108.1"/>
    </source>
</evidence>
<dbReference type="Proteomes" id="UP000019024">
    <property type="component" value="Chromosome"/>
</dbReference>
<name>W0JVL4_9EURY</name>
<dbReference type="HOGENOM" id="CLU_3362510_0_0_2"/>
<dbReference type="STRING" id="797299.HALLA_16755"/>
<gene>
    <name evidence="2" type="ORF">HALLA_16755</name>
</gene>
<sequence>MSNRLGRRETDSIEGGIDSTEERTGSVEGEPTRST</sequence>
<organism evidence="2 3">
    <name type="scientific">Halostagnicola larsenii XH-48</name>
    <dbReference type="NCBI Taxonomy" id="797299"/>
    <lineage>
        <taxon>Archaea</taxon>
        <taxon>Methanobacteriati</taxon>
        <taxon>Methanobacteriota</taxon>
        <taxon>Stenosarchaea group</taxon>
        <taxon>Halobacteria</taxon>
        <taxon>Halobacteriales</taxon>
        <taxon>Natrialbaceae</taxon>
        <taxon>Halostagnicola</taxon>
    </lineage>
</organism>
<protein>
    <submittedName>
        <fullName evidence="2">Uncharacterized protein</fullName>
    </submittedName>
</protein>